<evidence type="ECO:0000256" key="6">
    <source>
        <dbReference type="ARBA" id="ARBA00022833"/>
    </source>
</evidence>
<keyword evidence="13" id="KW-1185">Reference proteome</keyword>
<dbReference type="GO" id="GO:0043122">
    <property type="term" value="P:regulation of canonical NF-kappaB signal transduction"/>
    <property type="evidence" value="ECO:0007669"/>
    <property type="project" value="TreeGrafter"/>
</dbReference>
<gene>
    <name evidence="12" type="ORF">P5673_010116</name>
</gene>
<protein>
    <submittedName>
        <fullName evidence="12">TNF receptor-associated factor 2</fullName>
    </submittedName>
</protein>
<feature type="domain" description="TRAF-type" evidence="11">
    <location>
        <begin position="475"/>
        <end position="528"/>
    </location>
</feature>
<evidence type="ECO:0000313" key="13">
    <source>
        <dbReference type="Proteomes" id="UP001249851"/>
    </source>
</evidence>
<dbReference type="InterPro" id="IPR001293">
    <property type="entry name" value="Znf_TRAF"/>
</dbReference>
<reference evidence="12" key="2">
    <citation type="journal article" date="2023" name="Science">
        <title>Genomic signatures of disease resistance in endangered staghorn corals.</title>
        <authorList>
            <person name="Vollmer S.V."/>
            <person name="Selwyn J.D."/>
            <person name="Despard B.A."/>
            <person name="Roesel C.L."/>
        </authorList>
    </citation>
    <scope>NUCLEOTIDE SEQUENCE</scope>
    <source>
        <strain evidence="12">K2</strain>
    </source>
</reference>
<keyword evidence="8" id="KW-0175">Coiled coil</keyword>
<dbReference type="SUPFAM" id="SSF49599">
    <property type="entry name" value="TRAF domain-like"/>
    <property type="match status" value="2"/>
</dbReference>
<keyword evidence="12" id="KW-0675">Receptor</keyword>
<keyword evidence="6 7" id="KW-0862">Zinc</keyword>
<evidence type="ECO:0000256" key="4">
    <source>
        <dbReference type="ARBA" id="ARBA00022737"/>
    </source>
</evidence>
<dbReference type="PROSITE" id="PS50145">
    <property type="entry name" value="ZF_TRAF"/>
    <property type="match status" value="2"/>
</dbReference>
<feature type="region of interest" description="Disordered" evidence="9">
    <location>
        <begin position="628"/>
        <end position="647"/>
    </location>
</feature>
<dbReference type="FunFam" id="2.60.210.10:FF:000021">
    <property type="entry name" value="Tumor necrosis factor receptor-associated factor 2"/>
    <property type="match status" value="1"/>
</dbReference>
<evidence type="ECO:0000256" key="9">
    <source>
        <dbReference type="SAM" id="MobiDB-lite"/>
    </source>
</evidence>
<evidence type="ECO:0000256" key="5">
    <source>
        <dbReference type="ARBA" id="ARBA00022771"/>
    </source>
</evidence>
<dbReference type="InterPro" id="IPR008974">
    <property type="entry name" value="TRAF-like"/>
</dbReference>
<name>A0AAD9V9K5_ACRCE</name>
<reference evidence="12" key="1">
    <citation type="journal article" date="2023" name="G3 (Bethesda)">
        <title>Whole genome assembly and annotation of the endangered Caribbean coral Acropora cervicornis.</title>
        <authorList>
            <person name="Selwyn J.D."/>
            <person name="Vollmer S.V."/>
        </authorList>
    </citation>
    <scope>NUCLEOTIDE SEQUENCE</scope>
    <source>
        <strain evidence="12">K2</strain>
    </source>
</reference>
<dbReference type="SMART" id="SM00061">
    <property type="entry name" value="MATH"/>
    <property type="match status" value="1"/>
</dbReference>
<keyword evidence="3 7" id="KW-0479">Metal-binding</keyword>
<evidence type="ECO:0000256" key="2">
    <source>
        <dbReference type="ARBA" id="ARBA00022490"/>
    </source>
</evidence>
<keyword evidence="5 7" id="KW-0863">Zinc-finger</keyword>
<dbReference type="GO" id="GO:0008270">
    <property type="term" value="F:zinc ion binding"/>
    <property type="evidence" value="ECO:0007669"/>
    <property type="project" value="UniProtKB-KW"/>
</dbReference>
<feature type="zinc finger region" description="TRAF-type" evidence="7">
    <location>
        <begin position="88"/>
        <end position="139"/>
    </location>
</feature>
<evidence type="ECO:0000259" key="11">
    <source>
        <dbReference type="PROSITE" id="PS50145"/>
    </source>
</evidence>
<proteinExistence type="predicted"/>
<evidence type="ECO:0000313" key="12">
    <source>
        <dbReference type="EMBL" id="KAK2565835.1"/>
    </source>
</evidence>
<feature type="coiled-coil region" evidence="8">
    <location>
        <begin position="676"/>
        <end position="710"/>
    </location>
</feature>
<evidence type="ECO:0000256" key="1">
    <source>
        <dbReference type="ARBA" id="ARBA00004496"/>
    </source>
</evidence>
<sequence length="883" mass="101661">MNLDIFKALDGRLKCFVRGSWSFLHTVIVETKERKPVLPLVLVCLVDKQQLQENEVFADNFMRREVASIVVSCISTSEGCPWKGEVRHLEAHTVGCDFQKVKCVHPECGILVKKTSLPHHLKKECEFRVVTCELCHSQVVFCKLKATSVSCLSDHDLVYGVLKQKINHNKPKVITFRSYKNFDPEHYKQLLSSAPWHVDQLFDDVNDQAYLWNVLMNNILDEVAPAKKMRVRGKDVPYMTNQWKSAIRAKRKANDKYLRKKTPENWEFRRKARNEATKQRRIAIKQYWDKKSNDLKNNPKAFFKTFKPFLGSKSCTERNDIHLKINGSMITDQQQVAEEFVEHFATLADGISGTAIERKSIEDFRDHPCVQRIQYENRNSTQTIEIEPATQGQVLAALDSLNINKATGTDGIPPKALKMGAKELSAPLTTPFNSCINKNAWPSEWKCGHWAPVYKKDDRNAKENYRPITLLPCLHKENECPAYSIICDKCEKARIPRGKMADHQNPILGDCEKIEGPCPFSQIGCSKKEVLSQKEKKEHLSEENIHHNVLLLQFAVRVSKEMESVLRSDPRLLSSRQQMFMNYDNVIQDLFNQMQIRSETERHLQEMLRQHSERITAIERKLVLVNTSGGSSGASSQRLPDDEGGSVSADIERRVTDLGNKTADHEVLIVENNRIAMESSREAANLRRQLDNVQENSRRSEQRMESIEHALALRNVTLADLEEYVKKQEFLSYDGQLTWKITEYARKRSEAVNGQKVSFYSPSFYTSRYGYKMCARIYLNGDGMGRGTHISLFFVVMRGEYDAILRWPFRQKVTFMLLDQDNVEHVIDAFRPDPNSSSFQRPRRETNIASGCPTFCSIEELNNHAYVRDDTMFFKIIVDTSDL</sequence>
<dbReference type="Proteomes" id="UP001249851">
    <property type="component" value="Unassembled WGS sequence"/>
</dbReference>
<dbReference type="Gene3D" id="2.60.210.10">
    <property type="entry name" value="Apoptosis, Tumor Necrosis Factor Receptor Associated Protein 2, Chain A"/>
    <property type="match status" value="1"/>
</dbReference>
<dbReference type="PROSITE" id="PS50144">
    <property type="entry name" value="MATH"/>
    <property type="match status" value="1"/>
</dbReference>
<accession>A0AAD9V9K5</accession>
<dbReference type="Pfam" id="PF21355">
    <property type="entry name" value="TRAF-mep_MATH"/>
    <property type="match status" value="1"/>
</dbReference>
<dbReference type="InterPro" id="IPR013083">
    <property type="entry name" value="Znf_RING/FYVE/PHD"/>
</dbReference>
<feature type="domain" description="MATH" evidence="10">
    <location>
        <begin position="734"/>
        <end position="878"/>
    </location>
</feature>
<feature type="domain" description="TRAF-type" evidence="11">
    <location>
        <begin position="88"/>
        <end position="139"/>
    </location>
</feature>
<dbReference type="PANTHER" id="PTHR10131">
    <property type="entry name" value="TNF RECEPTOR ASSOCIATED FACTOR"/>
    <property type="match status" value="1"/>
</dbReference>
<dbReference type="AlphaFoldDB" id="A0AAD9V9K5"/>
<dbReference type="PANTHER" id="PTHR10131:SF138">
    <property type="entry name" value="RE66324P"/>
    <property type="match status" value="1"/>
</dbReference>
<dbReference type="Gene3D" id="3.30.40.10">
    <property type="entry name" value="Zinc/RING finger domain, C3HC4 (zinc finger)"/>
    <property type="match status" value="2"/>
</dbReference>
<dbReference type="InterPro" id="IPR002083">
    <property type="entry name" value="MATH/TRAF_dom"/>
</dbReference>
<evidence type="ECO:0000259" key="10">
    <source>
        <dbReference type="PROSITE" id="PS50144"/>
    </source>
</evidence>
<comment type="subcellular location">
    <subcellularLocation>
        <location evidence="1">Cytoplasm</location>
    </subcellularLocation>
</comment>
<keyword evidence="4" id="KW-0677">Repeat</keyword>
<organism evidence="12 13">
    <name type="scientific">Acropora cervicornis</name>
    <name type="common">Staghorn coral</name>
    <dbReference type="NCBI Taxonomy" id="6130"/>
    <lineage>
        <taxon>Eukaryota</taxon>
        <taxon>Metazoa</taxon>
        <taxon>Cnidaria</taxon>
        <taxon>Anthozoa</taxon>
        <taxon>Hexacorallia</taxon>
        <taxon>Scleractinia</taxon>
        <taxon>Astrocoeniina</taxon>
        <taxon>Acroporidae</taxon>
        <taxon>Acropora</taxon>
    </lineage>
</organism>
<evidence type="ECO:0000256" key="8">
    <source>
        <dbReference type="SAM" id="Coils"/>
    </source>
</evidence>
<dbReference type="Pfam" id="PF02176">
    <property type="entry name" value="zf-TRAF"/>
    <property type="match status" value="2"/>
</dbReference>
<evidence type="ECO:0000256" key="3">
    <source>
        <dbReference type="ARBA" id="ARBA00022723"/>
    </source>
</evidence>
<evidence type="ECO:0000256" key="7">
    <source>
        <dbReference type="PROSITE-ProRule" id="PRU00207"/>
    </source>
</evidence>
<dbReference type="InterPro" id="IPR049342">
    <property type="entry name" value="TRAF1-6_MATH_dom"/>
</dbReference>
<feature type="compositionally biased region" description="Polar residues" evidence="9">
    <location>
        <begin position="628"/>
        <end position="638"/>
    </location>
</feature>
<dbReference type="EMBL" id="JARQWQ010000018">
    <property type="protein sequence ID" value="KAK2565835.1"/>
    <property type="molecule type" value="Genomic_DNA"/>
</dbReference>
<comment type="caution">
    <text evidence="12">The sequence shown here is derived from an EMBL/GenBank/DDBJ whole genome shotgun (WGS) entry which is preliminary data.</text>
</comment>
<dbReference type="GO" id="GO:0005737">
    <property type="term" value="C:cytoplasm"/>
    <property type="evidence" value="ECO:0007669"/>
    <property type="project" value="UniProtKB-SubCell"/>
</dbReference>
<feature type="zinc finger region" description="TRAF-type" evidence="7">
    <location>
        <begin position="475"/>
        <end position="528"/>
    </location>
</feature>
<keyword evidence="2" id="KW-0963">Cytoplasm</keyword>